<keyword evidence="6" id="KW-0539">Nucleus</keyword>
<feature type="region of interest" description="Disordered" evidence="7">
    <location>
        <begin position="387"/>
        <end position="437"/>
    </location>
</feature>
<dbReference type="Proteomes" id="UP001465755">
    <property type="component" value="Unassembled WGS sequence"/>
</dbReference>
<keyword evidence="5" id="KW-0804">Transcription</keyword>
<evidence type="ECO:0000313" key="9">
    <source>
        <dbReference type="EMBL" id="KAK9802670.1"/>
    </source>
</evidence>
<keyword evidence="2" id="KW-0805">Transcription regulation</keyword>
<evidence type="ECO:0000256" key="3">
    <source>
        <dbReference type="ARBA" id="ARBA00023054"/>
    </source>
</evidence>
<name>A0AAW1P2C4_9CHLO</name>
<keyword evidence="3" id="KW-0175">Coiled coil</keyword>
<dbReference type="Pfam" id="PF02042">
    <property type="entry name" value="RWP-RK"/>
    <property type="match status" value="1"/>
</dbReference>
<proteinExistence type="predicted"/>
<dbReference type="PANTHER" id="PTHR46373:SF2">
    <property type="entry name" value="RWP-RK DOMAIN-CONTAINING PROTEIN"/>
    <property type="match status" value="1"/>
</dbReference>
<keyword evidence="10" id="KW-1185">Reference proteome</keyword>
<keyword evidence="4" id="KW-0238">DNA-binding</keyword>
<evidence type="ECO:0000256" key="5">
    <source>
        <dbReference type="ARBA" id="ARBA00023163"/>
    </source>
</evidence>
<dbReference type="InterPro" id="IPR003035">
    <property type="entry name" value="RWP-RK_dom"/>
</dbReference>
<evidence type="ECO:0000259" key="8">
    <source>
        <dbReference type="PROSITE" id="PS51519"/>
    </source>
</evidence>
<comment type="caution">
    <text evidence="9">The sequence shown here is derived from an EMBL/GenBank/DDBJ whole genome shotgun (WGS) entry which is preliminary data.</text>
</comment>
<dbReference type="EMBL" id="JALJOQ010000069">
    <property type="protein sequence ID" value="KAK9802670.1"/>
    <property type="molecule type" value="Genomic_DNA"/>
</dbReference>
<organism evidence="9 10">
    <name type="scientific">Symbiochloris irregularis</name>
    <dbReference type="NCBI Taxonomy" id="706552"/>
    <lineage>
        <taxon>Eukaryota</taxon>
        <taxon>Viridiplantae</taxon>
        <taxon>Chlorophyta</taxon>
        <taxon>core chlorophytes</taxon>
        <taxon>Trebouxiophyceae</taxon>
        <taxon>Trebouxiales</taxon>
        <taxon>Trebouxiaceae</taxon>
        <taxon>Symbiochloris</taxon>
    </lineage>
</organism>
<dbReference type="GO" id="GO:0003700">
    <property type="term" value="F:DNA-binding transcription factor activity"/>
    <property type="evidence" value="ECO:0007669"/>
    <property type="project" value="InterPro"/>
</dbReference>
<feature type="compositionally biased region" description="Low complexity" evidence="7">
    <location>
        <begin position="424"/>
        <end position="437"/>
    </location>
</feature>
<protein>
    <recommendedName>
        <fullName evidence="8">RWP-RK domain-containing protein</fullName>
    </recommendedName>
</protein>
<evidence type="ECO:0000256" key="2">
    <source>
        <dbReference type="ARBA" id="ARBA00023015"/>
    </source>
</evidence>
<dbReference type="GO" id="GO:0003677">
    <property type="term" value="F:DNA binding"/>
    <property type="evidence" value="ECO:0007669"/>
    <property type="project" value="UniProtKB-KW"/>
</dbReference>
<dbReference type="AlphaFoldDB" id="A0AAW1P2C4"/>
<evidence type="ECO:0000256" key="4">
    <source>
        <dbReference type="ARBA" id="ARBA00023125"/>
    </source>
</evidence>
<evidence type="ECO:0000256" key="1">
    <source>
        <dbReference type="ARBA" id="ARBA00004049"/>
    </source>
</evidence>
<evidence type="ECO:0000256" key="7">
    <source>
        <dbReference type="SAM" id="MobiDB-lite"/>
    </source>
</evidence>
<sequence>MDHLSAAACTPADAIAPFPERSSPEQSSVTPECGHRHCHCYSLEAADFQVPCEAAWQAFLIFGSPMKHEDFLPSFWPDESLTEGSLQWQHLHTTQSCMLPEEGLPRDAPALDLHQAFSVPVELERTTCDFGRPGSTHFEPVDASLGTAGMWPVESTSELEDEAKLIQSQPGRTRTARRRAAVHLCDHSADDPVHLKQEIDCSIPEELPSLGISAGLTNGRQLRKCNPTPKWAESMLASQTSSMPAAVASRRGAAHAARAKPGRKRLAVDHINLELLKEHGYFDMPIQEAAQQLKIGLSVLKRICRQMGLARWPFRTRQSLRGVIAKTQEYYQGEGSNDGVMKEEVMQALHATLDSLKGVPGQGLSDSIRKYRQSVFKLNYKIKKRRGGTEQWQGRGQGGKQHCPDVVPSLASLASGPVQGRDSGSGSYNKSNSGSGSAMSALQDQGWLSISSCLEASSQFCAEPHSGASALQLSLPPTGLEPEGSFLHSGRPVVSCESSAEVLRPGPAHEQGIGIAFPLR</sequence>
<accession>A0AAW1P2C4</accession>
<dbReference type="PANTHER" id="PTHR46373">
    <property type="entry name" value="PROTEIN RKD4"/>
    <property type="match status" value="1"/>
</dbReference>
<evidence type="ECO:0000313" key="10">
    <source>
        <dbReference type="Proteomes" id="UP001465755"/>
    </source>
</evidence>
<evidence type="ECO:0000256" key="6">
    <source>
        <dbReference type="ARBA" id="ARBA00023242"/>
    </source>
</evidence>
<gene>
    <name evidence="9" type="ORF">WJX73_003623</name>
</gene>
<dbReference type="PROSITE" id="PS51519">
    <property type="entry name" value="RWP_RK"/>
    <property type="match status" value="1"/>
</dbReference>
<feature type="domain" description="RWP-RK" evidence="8">
    <location>
        <begin position="254"/>
        <end position="343"/>
    </location>
</feature>
<reference evidence="9 10" key="1">
    <citation type="journal article" date="2024" name="Nat. Commun.">
        <title>Phylogenomics reveals the evolutionary origins of lichenization in chlorophyte algae.</title>
        <authorList>
            <person name="Puginier C."/>
            <person name="Libourel C."/>
            <person name="Otte J."/>
            <person name="Skaloud P."/>
            <person name="Haon M."/>
            <person name="Grisel S."/>
            <person name="Petersen M."/>
            <person name="Berrin J.G."/>
            <person name="Delaux P.M."/>
            <person name="Dal Grande F."/>
            <person name="Keller J."/>
        </authorList>
    </citation>
    <scope>NUCLEOTIDE SEQUENCE [LARGE SCALE GENOMIC DNA]</scope>
    <source>
        <strain evidence="9 10">SAG 2036</strain>
    </source>
</reference>
<dbReference type="InterPro" id="IPR044607">
    <property type="entry name" value="RKD-like"/>
</dbReference>
<comment type="function">
    <text evidence="1">Putative transcription factor.</text>
</comment>